<dbReference type="Proteomes" id="UP000624703">
    <property type="component" value="Unassembled WGS sequence"/>
</dbReference>
<gene>
    <name evidence="2" type="ORF">JIN82_06080</name>
</gene>
<evidence type="ECO:0000313" key="3">
    <source>
        <dbReference type="Proteomes" id="UP000624703"/>
    </source>
</evidence>
<dbReference type="RefSeq" id="WP_200310743.1">
    <property type="nucleotide sequence ID" value="NZ_JAENIM010000032.1"/>
</dbReference>
<reference evidence="2" key="1">
    <citation type="submission" date="2021-01" db="EMBL/GenBank/DDBJ databases">
        <title>Modified the classification status of verrucomicrobia.</title>
        <authorList>
            <person name="Feng X."/>
        </authorList>
    </citation>
    <scope>NUCLEOTIDE SEQUENCE</scope>
    <source>
        <strain evidence="2">_KCTC 22039</strain>
    </source>
</reference>
<dbReference type="GO" id="GO:0003995">
    <property type="term" value="F:acyl-CoA dehydrogenase activity"/>
    <property type="evidence" value="ECO:0007669"/>
    <property type="project" value="InterPro"/>
</dbReference>
<dbReference type="GO" id="GO:0008218">
    <property type="term" value="P:bioluminescence"/>
    <property type="evidence" value="ECO:0007669"/>
    <property type="project" value="InterPro"/>
</dbReference>
<evidence type="ECO:0000313" key="2">
    <source>
        <dbReference type="EMBL" id="MBK1790720.1"/>
    </source>
</evidence>
<evidence type="ECO:0008006" key="4">
    <source>
        <dbReference type="Google" id="ProtNLM"/>
    </source>
</evidence>
<comment type="caution">
    <text evidence="2">The sequence shown here is derived from an EMBL/GenBank/DDBJ whole genome shotgun (WGS) entry which is preliminary data.</text>
</comment>
<protein>
    <recommendedName>
        <fullName evidence="4">Long-chain-fatty-acyl-CoA reductase</fullName>
    </recommendedName>
</protein>
<keyword evidence="3" id="KW-1185">Reference proteome</keyword>
<dbReference type="EMBL" id="JAENIM010000032">
    <property type="protein sequence ID" value="MBK1790720.1"/>
    <property type="molecule type" value="Genomic_DNA"/>
</dbReference>
<dbReference type="Pfam" id="PF05893">
    <property type="entry name" value="LuxC"/>
    <property type="match status" value="1"/>
</dbReference>
<organism evidence="2 3">
    <name type="scientific">Persicirhabdus sediminis</name>
    <dbReference type="NCBI Taxonomy" id="454144"/>
    <lineage>
        <taxon>Bacteria</taxon>
        <taxon>Pseudomonadati</taxon>
        <taxon>Verrucomicrobiota</taxon>
        <taxon>Verrucomicrobiia</taxon>
        <taxon>Verrucomicrobiales</taxon>
        <taxon>Verrucomicrobiaceae</taxon>
        <taxon>Persicirhabdus</taxon>
    </lineage>
</organism>
<sequence length="366" mass="40101">MPTPLHHRARLIARASAPFSEFLGSFRANDLIHWLDGELGNHSALGHFIPHGRIRSRAIPARNILHIVSGNTPHGGMQSLLNGLILGAYNFVKTPSGGLPELEAYVDALPTELKSLVTLSPTIPDSWWARADAVIATGSDASMAEIQKKIQPGQKFITHGHKLSIGIIAEPAGKSLRELAQLAVNDICRYNQHGCLSSQAIYVKSSDQLSVREFANQLADVMAEYEIQNPRGEIDISSAGAISNARETYRFLAANCPDADIWQSADDTSWTVIYEQSPVLKASPLNRFIYVRPLPDDLSQLGPELRYLSTAAVHPFTAEVAESFSHLPASRLCALGESQNPTLFWHHDGYASIAELVSWQDIDLPM</sequence>
<dbReference type="InterPro" id="IPR008670">
    <property type="entry name" value="CoA_reduct_LuxC"/>
</dbReference>
<dbReference type="SUPFAM" id="SSF53720">
    <property type="entry name" value="ALDH-like"/>
    <property type="match status" value="1"/>
</dbReference>
<accession>A0A8J7SKE0</accession>
<dbReference type="AlphaFoldDB" id="A0A8J7SKE0"/>
<keyword evidence="1" id="KW-0521">NADP</keyword>
<proteinExistence type="predicted"/>
<dbReference type="InterPro" id="IPR016161">
    <property type="entry name" value="Ald_DH/histidinol_DH"/>
</dbReference>
<name>A0A8J7SKE0_9BACT</name>
<evidence type="ECO:0000256" key="1">
    <source>
        <dbReference type="ARBA" id="ARBA00022857"/>
    </source>
</evidence>